<dbReference type="PDBsum" id="4R9F"/>
<dbReference type="GO" id="GO:0046872">
    <property type="term" value="F:metal ion binding"/>
    <property type="evidence" value="ECO:0007669"/>
    <property type="project" value="UniProtKB-KW"/>
</dbReference>
<dbReference type="PANTHER" id="PTHR30061:SF50">
    <property type="entry name" value="MALTOSE_MALTODEXTRIN-BINDING PERIPLASMIC PROTEIN"/>
    <property type="match status" value="1"/>
</dbReference>
<evidence type="ECO:0007829" key="6">
    <source>
        <dbReference type="PDB" id="4R9F"/>
    </source>
</evidence>
<keyword evidence="7" id="KW-0862">Zinc</keyword>
<dbReference type="AlphaFoldDB" id="L0E2M2"/>
<dbReference type="PDB" id="4R9G">
    <property type="method" value="X-ray"/>
    <property type="resolution" value="2.20 A"/>
    <property type="chains" value="A/B=1-447"/>
</dbReference>
<keyword evidence="2" id="KW-0813">Transport</keyword>
<keyword evidence="6 7" id="KW-0002">3D-structure</keyword>
<dbReference type="PDB" id="4R9F">
    <property type="method" value="X-ray"/>
    <property type="resolution" value="1.40 A"/>
    <property type="chains" value="A=1-447"/>
</dbReference>
<comment type="similarity">
    <text evidence="1">Belongs to the bacterial solute-binding protein 1 family.</text>
</comment>
<proteinExistence type="evidence at protein level"/>
<reference evidence="6 7" key="3">
    <citation type="journal article" date="2014" name="J. Biol. Chem.">
        <title>Structural and biochemical basis for mannan utilization by Caldanaerobius polysaccharolyticus strain ATCC BAA-17.</title>
        <authorList>
            <person name="Chekan J.R."/>
            <person name="Kwon I.H."/>
            <person name="Agarwal V."/>
            <person name="Dodd D."/>
            <person name="Revindran V."/>
            <person name="Mackie R.I."/>
            <person name="Cann I."/>
            <person name="Nair S.K."/>
        </authorList>
    </citation>
    <scope>X-RAY CRYSTALLOGRAPHY (1.40 ANGSTROMS) IN COMPLEX WITH ZN(2+)</scope>
</reference>
<dbReference type="GO" id="GO:0042956">
    <property type="term" value="P:maltodextrin transmembrane transport"/>
    <property type="evidence" value="ECO:0007669"/>
    <property type="project" value="TreeGrafter"/>
</dbReference>
<sequence length="447" mass="48290">MSKIFLKGKAIIAMLLVIAVLAFAGCSGSSTKNSSTNGNKKQVVLTLWYPWAGPDGDAVVSLAKEYSKTHPNVQIKAQMVSGAGIAATQGGGQGKFLSAVAAGNPPDLVLYWGQDALPGLADQGAIIPLDDYLKDVDTSKFFEAAYNAMKYKGKIYGLPEMVNVRVLFWNKDLFKQAGLDPNTPPKTIAELDQMAAKLTKTKNGTIEQMGFIPWIGQGVPHVMAGVFGTSLVDSNGNPILSPDKNPQLLNLLKWEVSYSDKYGAMNINKFIAGMSQNSSQANDPFVLGKVAMMISGEWQINANKQYNPKLNFGVGPIPQAPGGKPMPSLMDGNTWMIPKGSKHPQEAMDFIKWTMDPQRIADTADKVYNIAPIVEAAKIQKLNNDPYFKEVLNVAQKGSIYYTPAAKGMLSTETAANNAFQAAQYKKSTPEQALKNAQAEAEKSLSQ</sequence>
<dbReference type="EMBL" id="KC180757">
    <property type="protein sequence ID" value="AGA35557.1"/>
    <property type="molecule type" value="Genomic_DNA"/>
</dbReference>
<feature type="binding site" evidence="7">
    <location>
        <position position="57"/>
    </location>
    <ligand>
        <name>Zn(2+)</name>
        <dbReference type="ChEBI" id="CHEBI:29105"/>
        <label>1</label>
    </ligand>
</feature>
<evidence type="ECO:0000256" key="1">
    <source>
        <dbReference type="ARBA" id="ARBA00008520"/>
    </source>
</evidence>
<name>L0E2M2_9THEO</name>
<dbReference type="PDBsum" id="4R9G"/>
<evidence type="ECO:0000256" key="3">
    <source>
        <dbReference type="ARBA" id="ARBA00022729"/>
    </source>
</evidence>
<evidence type="ECO:0000256" key="4">
    <source>
        <dbReference type="SAM" id="SignalP"/>
    </source>
</evidence>
<dbReference type="PROSITE" id="PS51257">
    <property type="entry name" value="PROKAR_LIPOPROTEIN"/>
    <property type="match status" value="1"/>
</dbReference>
<dbReference type="InterPro" id="IPR006059">
    <property type="entry name" value="SBP"/>
</dbReference>
<feature type="binding site" evidence="7">
    <location>
        <position position="70"/>
    </location>
    <ligand>
        <name>Zn(2+)</name>
        <dbReference type="ChEBI" id="CHEBI:29105"/>
        <label>2</label>
    </ligand>
</feature>
<dbReference type="GO" id="GO:1901982">
    <property type="term" value="F:maltose binding"/>
    <property type="evidence" value="ECO:0007669"/>
    <property type="project" value="TreeGrafter"/>
</dbReference>
<dbReference type="EvolutionaryTrace" id="L0E2M2"/>
<keyword evidence="7" id="KW-0479">Metal-binding</keyword>
<dbReference type="GO" id="GO:0055052">
    <property type="term" value="C:ATP-binding cassette (ABC) transporter complex, substrate-binding subunit-containing"/>
    <property type="evidence" value="ECO:0007669"/>
    <property type="project" value="TreeGrafter"/>
</dbReference>
<evidence type="ECO:0007829" key="7">
    <source>
        <dbReference type="PDB" id="4R9G"/>
    </source>
</evidence>
<organism evidence="5">
    <name type="scientific">Caldanaerobius polysaccharolyticus</name>
    <dbReference type="NCBI Taxonomy" id="44256"/>
    <lineage>
        <taxon>Bacteria</taxon>
        <taxon>Bacillati</taxon>
        <taxon>Bacillota</taxon>
        <taxon>Clostridia</taxon>
        <taxon>Thermoanaerobacterales</taxon>
        <taxon>Thermoanaerobacteraceae</taxon>
        <taxon>Caldanaerobius</taxon>
    </lineage>
</organism>
<accession>L0E2M2</accession>
<gene>
    <name evidence="5" type="primary">mbp1</name>
</gene>
<dbReference type="SMR" id="L0E2M2"/>
<evidence type="ECO:0000313" key="5">
    <source>
        <dbReference type="EMBL" id="AGA35557.1"/>
    </source>
</evidence>
<reference evidence="5" key="1">
    <citation type="journal article" date="2010" name="J. Bacteriol.">
        <title>Comparative analyses of two thermophilic enzymes exhibiting both beta-1,4 mannosidic and beta-1,4 glucosidic cleavage activities from Caldanaerobius polysaccharolyticus.</title>
        <authorList>
            <person name="Han Y."/>
            <person name="Dodd D."/>
            <person name="Hespen C.W."/>
            <person name="Ohene-Adjei S."/>
            <person name="Schroeder C.M."/>
            <person name="Mackie R.I."/>
            <person name="Cann I.K."/>
        </authorList>
    </citation>
    <scope>NUCLEOTIDE SEQUENCE</scope>
    <source>
        <strain evidence="5">KMTHCJ</strain>
    </source>
</reference>
<feature type="signal peptide" evidence="4">
    <location>
        <begin position="1"/>
        <end position="24"/>
    </location>
</feature>
<feature type="binding site" evidence="7">
    <location>
        <position position="221"/>
    </location>
    <ligand>
        <name>Zn(2+)</name>
        <dbReference type="ChEBI" id="CHEBI:29105"/>
        <label>3</label>
    </ligand>
</feature>
<feature type="chain" id="PRO_5038529178" evidence="4">
    <location>
        <begin position="25"/>
        <end position="447"/>
    </location>
</feature>
<keyword evidence="3 4" id="KW-0732">Signal</keyword>
<dbReference type="PANTHER" id="PTHR30061">
    <property type="entry name" value="MALTOSE-BINDING PERIPLASMIC PROTEIN"/>
    <property type="match status" value="1"/>
</dbReference>
<feature type="binding site" evidence="7">
    <location>
        <position position="343"/>
    </location>
    <ligand>
        <name>Zn(2+)</name>
        <dbReference type="ChEBI" id="CHEBI:29105"/>
        <label>4</label>
    </ligand>
</feature>
<evidence type="ECO:0000256" key="2">
    <source>
        <dbReference type="ARBA" id="ARBA00022448"/>
    </source>
</evidence>
<feature type="binding site" evidence="7">
    <location>
        <position position="115"/>
    </location>
    <ligand>
        <name>Zn(2+)</name>
        <dbReference type="ChEBI" id="CHEBI:29105"/>
        <label>3</label>
    </ligand>
</feature>
<dbReference type="Gene3D" id="3.40.190.10">
    <property type="entry name" value="Periplasmic binding protein-like II"/>
    <property type="match status" value="2"/>
</dbReference>
<feature type="binding site" evidence="7">
    <location>
        <position position="413"/>
    </location>
    <ligand>
        <name>Zn(2+)</name>
        <dbReference type="ChEBI" id="CHEBI:29105"/>
        <label>3</label>
    </ligand>
</feature>
<reference evidence="5" key="2">
    <citation type="journal article" date="2013" name="PLoS ONE">
        <title>Mutational and Structural Analyses of Caldanaerobius polysaccharolyticus Man5B Reveal Novel Active Site Residues for Family 5 Glycoside Hydrolases.</title>
        <authorList>
            <person name="Oyama T."/>
            <person name="Schmitz G.E."/>
            <person name="Dodd D."/>
            <person name="Han Y."/>
            <person name="Burnett A."/>
            <person name="Nagasawa N."/>
            <person name="Mackie R.I."/>
            <person name="Nakamura H."/>
            <person name="Morikawa K."/>
            <person name="Cann I."/>
        </authorList>
    </citation>
    <scope>NUCLEOTIDE SEQUENCE</scope>
    <source>
        <strain evidence="5">KMTHCJ</strain>
    </source>
</reference>
<dbReference type="GO" id="GO:0015768">
    <property type="term" value="P:maltose transport"/>
    <property type="evidence" value="ECO:0007669"/>
    <property type="project" value="TreeGrafter"/>
</dbReference>
<dbReference type="SUPFAM" id="SSF53850">
    <property type="entry name" value="Periplasmic binding protein-like II"/>
    <property type="match status" value="1"/>
</dbReference>
<dbReference type="CDD" id="cd14748">
    <property type="entry name" value="PBP2_UgpB"/>
    <property type="match status" value="1"/>
</dbReference>
<feature type="binding site" evidence="7">
    <location>
        <position position="346"/>
    </location>
    <ligand>
        <name>Zn(2+)</name>
        <dbReference type="ChEBI" id="CHEBI:29105"/>
        <label>4</label>
    </ligand>
</feature>
<protein>
    <submittedName>
        <fullName evidence="5">MBP1</fullName>
    </submittedName>
</protein>
<dbReference type="Pfam" id="PF01547">
    <property type="entry name" value="SBP_bac_1"/>
    <property type="match status" value="1"/>
</dbReference>